<dbReference type="AlphaFoldDB" id="A0A8H9IME9"/>
<keyword evidence="2" id="KW-1185">Reference proteome</keyword>
<reference evidence="2" key="1">
    <citation type="journal article" date="2019" name="Int. J. Syst. Evol. Microbiol.">
        <title>The Global Catalogue of Microorganisms (GCM) 10K type strain sequencing project: providing services to taxonomists for standard genome sequencing and annotation.</title>
        <authorList>
            <consortium name="The Broad Institute Genomics Platform"/>
            <consortium name="The Broad Institute Genome Sequencing Center for Infectious Disease"/>
            <person name="Wu L."/>
            <person name="Ma J."/>
        </authorList>
    </citation>
    <scope>NUCLEOTIDE SEQUENCE [LARGE SCALE GENOMIC DNA]</scope>
    <source>
        <strain evidence="2">KCTC 42083</strain>
    </source>
</reference>
<evidence type="ECO:0000313" key="1">
    <source>
        <dbReference type="EMBL" id="GHC54964.1"/>
    </source>
</evidence>
<proteinExistence type="predicted"/>
<gene>
    <name evidence="1" type="ORF">GCM10010096_29680</name>
</gene>
<evidence type="ECO:0008006" key="3">
    <source>
        <dbReference type="Google" id="ProtNLM"/>
    </source>
</evidence>
<sequence>MMDMTTLQQHLCQDWQNVYQGAGEAIDWVTQARGSSQRLNAQADSLVLELRRARNTARSLGVVSGRPMTIGFFGLSQAGKSYLISSLAAGNNGRLETNYGGQTIDFLRHVNPPGGGKEATGLVTRFSRNATAGPDAYPVELQIFSEVDMVKILVNSYFNDFDKEQVGYVFSSERIKALIDSLKGRAGAADKGLSADDAVSLWDYVRSSFGNTTRLLDSTYWPEVINLAPSLRLEDRAQLFSILWGEQAELSELYIGLAKVLQALGHPSKVYAPLTALIRREGDAFVQQDSIMNVDVLESLGSPTEKSLSVLPVREQDGQYLAAAQAVEVPLAHLAALTVELTFPLMGETQAGGVDKVDLLDFPGYRGRLNIRSVQDAGAASESSGGNPASQLILRGKVAYLFERYTDQQEMNGLVMCTASDKQSDVKDVEPVLTRWVHRTQGATPQERENRKVGLMWAITMFDKRIGASLIQDDAQVRDSWDGLMKMSFKERFGHCEWLQQWKPDSPFSNTFLVRKPGMPTPFIDLNTESQELSITASVAEKMDRMRGSFIENPLLAQQLSDPAQAWDAMLALNDGGMQRLRAYVAQIGGLDFKLMRLQEQFRSLHETLVKKSLHSWYSQDGDQQSVVKEALAKLFREQLPAYRAIVGELLAALHVPQDTLRELFLSLGSSKSEPDEPGVLTQEQPFEQQYADLVYRTWLSQLRELPASRINQNVLRMPVDLLSSVVEELIVASDRWDLQGKLLAVLTKRRQSGVRRERLADRQVCNVAMTISEFVTWFYLKGDKASQDFFTTPKAFGQDGMPALPAEPQDHGLSFFEQWIAALAHTTLHNAGYEGGRELSLEQNQALGRILERFTNKSVA</sequence>
<dbReference type="PIRSF" id="PIRSF034586">
    <property type="entry name" value="Vir_effector_SfrC"/>
    <property type="match status" value="1"/>
</dbReference>
<dbReference type="EMBL" id="BMZN01000004">
    <property type="protein sequence ID" value="GHC54964.1"/>
    <property type="molecule type" value="Genomic_DNA"/>
</dbReference>
<dbReference type="Proteomes" id="UP000608923">
    <property type="component" value="Unassembled WGS sequence"/>
</dbReference>
<dbReference type="InterPro" id="IPR017030">
    <property type="entry name" value="Vir_effector_SfrC"/>
</dbReference>
<accession>A0A8H9IME9</accession>
<protein>
    <recommendedName>
        <fullName evidence="3">Type III secretion system effector</fullName>
    </recommendedName>
</protein>
<name>A0A8H9IME9_9BURK</name>
<evidence type="ECO:0000313" key="2">
    <source>
        <dbReference type="Proteomes" id="UP000608923"/>
    </source>
</evidence>
<comment type="caution">
    <text evidence="1">The sequence shown here is derived from an EMBL/GenBank/DDBJ whole genome shotgun (WGS) entry which is preliminary data.</text>
</comment>
<dbReference type="Pfam" id="PF10139">
    <property type="entry name" value="Virul_Fac"/>
    <property type="match status" value="2"/>
</dbReference>
<organism evidence="1 2">
    <name type="scientific">Alcaligenes pakistanensis</name>
    <dbReference type="NCBI Taxonomy" id="1482717"/>
    <lineage>
        <taxon>Bacteria</taxon>
        <taxon>Pseudomonadati</taxon>
        <taxon>Pseudomonadota</taxon>
        <taxon>Betaproteobacteria</taxon>
        <taxon>Burkholderiales</taxon>
        <taxon>Alcaligenaceae</taxon>
        <taxon>Alcaligenes</taxon>
    </lineage>
</organism>